<dbReference type="Gene3D" id="1.20.58.340">
    <property type="entry name" value="Magnesium transport protein CorA, transmembrane region"/>
    <property type="match status" value="1"/>
</dbReference>
<keyword evidence="5" id="KW-1185">Reference proteome</keyword>
<keyword evidence="2" id="KW-0813">Transport</keyword>
<dbReference type="Proteomes" id="UP001501729">
    <property type="component" value="Unassembled WGS sequence"/>
</dbReference>
<keyword evidence="3" id="KW-1003">Cell membrane</keyword>
<organism evidence="4 5">
    <name type="scientific">Haladaptatus pallidirubidus</name>
    <dbReference type="NCBI Taxonomy" id="1008152"/>
    <lineage>
        <taxon>Archaea</taxon>
        <taxon>Methanobacteriati</taxon>
        <taxon>Methanobacteriota</taxon>
        <taxon>Stenosarchaea group</taxon>
        <taxon>Halobacteria</taxon>
        <taxon>Halobacteriales</taxon>
        <taxon>Haladaptataceae</taxon>
        <taxon>Haladaptatus</taxon>
    </lineage>
</organism>
<dbReference type="InterPro" id="IPR002523">
    <property type="entry name" value="MgTranspt_CorA/ZnTranspt_ZntB"/>
</dbReference>
<proteinExistence type="predicted"/>
<dbReference type="InterPro" id="IPR045861">
    <property type="entry name" value="CorA_cytoplasmic_dom"/>
</dbReference>
<dbReference type="GO" id="GO:0000287">
    <property type="term" value="F:magnesium ion binding"/>
    <property type="evidence" value="ECO:0007669"/>
    <property type="project" value="TreeGrafter"/>
</dbReference>
<dbReference type="SUPFAM" id="SSF143865">
    <property type="entry name" value="CorA soluble domain-like"/>
    <property type="match status" value="1"/>
</dbReference>
<dbReference type="EMBL" id="BAABKX010000001">
    <property type="protein sequence ID" value="GAA5040661.1"/>
    <property type="molecule type" value="Genomic_DNA"/>
</dbReference>
<dbReference type="GO" id="GO:0015087">
    <property type="term" value="F:cobalt ion transmembrane transporter activity"/>
    <property type="evidence" value="ECO:0007669"/>
    <property type="project" value="TreeGrafter"/>
</dbReference>
<keyword evidence="3" id="KW-0472">Membrane</keyword>
<dbReference type="GO" id="GO:0015095">
    <property type="term" value="F:magnesium ion transmembrane transporter activity"/>
    <property type="evidence" value="ECO:0007669"/>
    <property type="project" value="TreeGrafter"/>
</dbReference>
<protein>
    <recommendedName>
        <fullName evidence="6">Magnesium and cobalt transport protein CorA</fullName>
    </recommendedName>
</protein>
<dbReference type="Gene3D" id="3.30.460.20">
    <property type="entry name" value="CorA soluble domain-like"/>
    <property type="match status" value="1"/>
</dbReference>
<dbReference type="GO" id="GO:0050897">
    <property type="term" value="F:cobalt ion binding"/>
    <property type="evidence" value="ECO:0007669"/>
    <property type="project" value="TreeGrafter"/>
</dbReference>
<comment type="subcellular location">
    <subcellularLocation>
        <location evidence="1">Cell membrane</location>
        <topology evidence="1">Multi-pass membrane protein</topology>
    </subcellularLocation>
</comment>
<evidence type="ECO:0000313" key="5">
    <source>
        <dbReference type="Proteomes" id="UP001501729"/>
    </source>
</evidence>
<comment type="caution">
    <text evidence="4">The sequence shown here is derived from an EMBL/GenBank/DDBJ whole genome shotgun (WGS) entry which is preliminary data.</text>
</comment>
<evidence type="ECO:0000256" key="1">
    <source>
        <dbReference type="ARBA" id="ARBA00004651"/>
    </source>
</evidence>
<dbReference type="GO" id="GO:0005886">
    <property type="term" value="C:plasma membrane"/>
    <property type="evidence" value="ECO:0007669"/>
    <property type="project" value="UniProtKB-SubCell"/>
</dbReference>
<sequence>MTVSALAFSDEDDTVETFTDIRTAHSKPGTVWVRASDATPSELEHVAEVFDIHPLSVEDIRNGVRPKTEEFDDYTFVLIKTAALVPEDTTFQEELDVKPVGLFIGDDWLVSLSEHDIDAVGRVWRAALDGERRILRGSDFIVYRICDGLVDGFFDVLDQIETVEDSVIADTSIGTLESINNVRRELLSFRKLVWPTREAVGYLARGDPAVDLRRRNTSATSTTTCSNSSI</sequence>
<dbReference type="PANTHER" id="PTHR46494:SF1">
    <property type="entry name" value="CORA FAMILY METAL ION TRANSPORTER (EUROFUNG)"/>
    <property type="match status" value="1"/>
</dbReference>
<evidence type="ECO:0008006" key="6">
    <source>
        <dbReference type="Google" id="ProtNLM"/>
    </source>
</evidence>
<evidence type="ECO:0000256" key="2">
    <source>
        <dbReference type="ARBA" id="ARBA00022448"/>
    </source>
</evidence>
<accession>A0AAV3UAZ5</accession>
<name>A0AAV3UAZ5_9EURY</name>
<evidence type="ECO:0000313" key="4">
    <source>
        <dbReference type="EMBL" id="GAA5040661.1"/>
    </source>
</evidence>
<dbReference type="AlphaFoldDB" id="A0AAV3UAZ5"/>
<reference evidence="4 5" key="1">
    <citation type="journal article" date="2019" name="Int. J. Syst. Evol. Microbiol.">
        <title>The Global Catalogue of Microorganisms (GCM) 10K type strain sequencing project: providing services to taxonomists for standard genome sequencing and annotation.</title>
        <authorList>
            <consortium name="The Broad Institute Genomics Platform"/>
            <consortium name="The Broad Institute Genome Sequencing Center for Infectious Disease"/>
            <person name="Wu L."/>
            <person name="Ma J."/>
        </authorList>
    </citation>
    <scope>NUCLEOTIDE SEQUENCE [LARGE SCALE GENOMIC DNA]</scope>
    <source>
        <strain evidence="4 5">JCM 17504</strain>
    </source>
</reference>
<gene>
    <name evidence="4" type="ORF">GCM10025751_01630</name>
</gene>
<dbReference type="Pfam" id="PF01544">
    <property type="entry name" value="CorA"/>
    <property type="match status" value="1"/>
</dbReference>
<evidence type="ECO:0000256" key="3">
    <source>
        <dbReference type="ARBA" id="ARBA00022475"/>
    </source>
</evidence>
<dbReference type="PANTHER" id="PTHR46494">
    <property type="entry name" value="CORA FAMILY METAL ION TRANSPORTER (EUROFUNG)"/>
    <property type="match status" value="1"/>
</dbReference>